<evidence type="ECO:0000256" key="1">
    <source>
        <dbReference type="SAM" id="SignalP"/>
    </source>
</evidence>
<keyword evidence="1" id="KW-0732">Signal</keyword>
<dbReference type="Pfam" id="PF03891">
    <property type="entry name" value="DUF333"/>
    <property type="match status" value="1"/>
</dbReference>
<reference evidence="2 3" key="1">
    <citation type="submission" date="2021-03" db="EMBL/GenBank/DDBJ databases">
        <title>The complete genome sequence of Acetobacter sacchari TBRC 11175.</title>
        <authorList>
            <person name="Charoenyingcharoen P."/>
            <person name="Yukphan P."/>
        </authorList>
    </citation>
    <scope>NUCLEOTIDE SEQUENCE [LARGE SCALE GENOMIC DNA]</scope>
    <source>
        <strain evidence="2 3">TBRC 11175</strain>
    </source>
</reference>
<dbReference type="RefSeq" id="WP_207881926.1">
    <property type="nucleotide sequence ID" value="NZ_JAFVMF010000013.1"/>
</dbReference>
<evidence type="ECO:0000313" key="2">
    <source>
        <dbReference type="EMBL" id="MBO1360665.1"/>
    </source>
</evidence>
<evidence type="ECO:0000313" key="3">
    <source>
        <dbReference type="Proteomes" id="UP000664771"/>
    </source>
</evidence>
<keyword evidence="3" id="KW-1185">Reference proteome</keyword>
<comment type="caution">
    <text evidence="2">The sequence shown here is derived from an EMBL/GenBank/DDBJ whole genome shotgun (WGS) entry which is preliminary data.</text>
</comment>
<dbReference type="Proteomes" id="UP000664771">
    <property type="component" value="Unassembled WGS sequence"/>
</dbReference>
<dbReference type="PANTHER" id="PTHR38008:SF2">
    <property type="entry name" value="HEMOLYSIN"/>
    <property type="match status" value="1"/>
</dbReference>
<feature type="signal peptide" evidence="1">
    <location>
        <begin position="1"/>
        <end position="19"/>
    </location>
</feature>
<feature type="chain" id="PRO_5045795303" evidence="1">
    <location>
        <begin position="20"/>
        <end position="75"/>
    </location>
</feature>
<dbReference type="PROSITE" id="PS51257">
    <property type="entry name" value="PROKAR_LIPOPROTEIN"/>
    <property type="match status" value="1"/>
</dbReference>
<gene>
    <name evidence="2" type="ORF">J2D73_12790</name>
</gene>
<sequence>MKRLFCAAAVACGIAGCGAAQHPSAVGMANPASVYCHKQRGALEIRKEPDGQTGYCHLPDGRIIEEWALFRSSRS</sequence>
<proteinExistence type="predicted"/>
<protein>
    <submittedName>
        <fullName evidence="2">DUF333 domain-containing protein</fullName>
    </submittedName>
</protein>
<accession>A0ABS3LXL8</accession>
<dbReference type="EMBL" id="JAFVMF010000013">
    <property type="protein sequence ID" value="MBO1360665.1"/>
    <property type="molecule type" value="Genomic_DNA"/>
</dbReference>
<dbReference type="PANTHER" id="PTHR38008">
    <property type="entry name" value="HEMOLYSIN-RELATED"/>
    <property type="match status" value="1"/>
</dbReference>
<organism evidence="2 3">
    <name type="scientific">Acetobacter sacchari</name>
    <dbReference type="NCBI Taxonomy" id="2661687"/>
    <lineage>
        <taxon>Bacteria</taxon>
        <taxon>Pseudomonadati</taxon>
        <taxon>Pseudomonadota</taxon>
        <taxon>Alphaproteobacteria</taxon>
        <taxon>Acetobacterales</taxon>
        <taxon>Acetobacteraceae</taxon>
        <taxon>Acetobacter</taxon>
    </lineage>
</organism>
<dbReference type="InterPro" id="IPR005590">
    <property type="entry name" value="DUF333"/>
</dbReference>
<name>A0ABS3LXL8_9PROT</name>